<gene>
    <name evidence="1" type="ORF">V6N12_044268</name>
</gene>
<name>A0ABR2DJQ0_9ROSI</name>
<dbReference type="EMBL" id="JBBPBM010000028">
    <property type="protein sequence ID" value="KAK8538131.1"/>
    <property type="molecule type" value="Genomic_DNA"/>
</dbReference>
<accession>A0ABR2DJQ0</accession>
<evidence type="ECO:0000313" key="2">
    <source>
        <dbReference type="Proteomes" id="UP001472677"/>
    </source>
</evidence>
<dbReference type="Proteomes" id="UP001472677">
    <property type="component" value="Unassembled WGS sequence"/>
</dbReference>
<reference evidence="1 2" key="1">
    <citation type="journal article" date="2024" name="G3 (Bethesda)">
        <title>Genome assembly of Hibiscus sabdariffa L. provides insights into metabolisms of medicinal natural products.</title>
        <authorList>
            <person name="Kim T."/>
        </authorList>
    </citation>
    <scope>NUCLEOTIDE SEQUENCE [LARGE SCALE GENOMIC DNA]</scope>
    <source>
        <strain evidence="1">TK-2024</strain>
        <tissue evidence="1">Old leaves</tissue>
    </source>
</reference>
<protein>
    <submittedName>
        <fullName evidence="1">Uncharacterized protein</fullName>
    </submittedName>
</protein>
<keyword evidence="2" id="KW-1185">Reference proteome</keyword>
<sequence>MHERPKRKTALVKTVVGRMVAEQRGPVRVAEKRMAVAGICFHDEEETGVAAVTQNRSGQSQMLIFTGRRG</sequence>
<organism evidence="1 2">
    <name type="scientific">Hibiscus sabdariffa</name>
    <name type="common">roselle</name>
    <dbReference type="NCBI Taxonomy" id="183260"/>
    <lineage>
        <taxon>Eukaryota</taxon>
        <taxon>Viridiplantae</taxon>
        <taxon>Streptophyta</taxon>
        <taxon>Embryophyta</taxon>
        <taxon>Tracheophyta</taxon>
        <taxon>Spermatophyta</taxon>
        <taxon>Magnoliopsida</taxon>
        <taxon>eudicotyledons</taxon>
        <taxon>Gunneridae</taxon>
        <taxon>Pentapetalae</taxon>
        <taxon>rosids</taxon>
        <taxon>malvids</taxon>
        <taxon>Malvales</taxon>
        <taxon>Malvaceae</taxon>
        <taxon>Malvoideae</taxon>
        <taxon>Hibiscus</taxon>
    </lineage>
</organism>
<evidence type="ECO:0000313" key="1">
    <source>
        <dbReference type="EMBL" id="KAK8538131.1"/>
    </source>
</evidence>
<comment type="caution">
    <text evidence="1">The sequence shown here is derived from an EMBL/GenBank/DDBJ whole genome shotgun (WGS) entry which is preliminary data.</text>
</comment>
<proteinExistence type="predicted"/>